<dbReference type="Pfam" id="PF01734">
    <property type="entry name" value="Patatin"/>
    <property type="match status" value="1"/>
</dbReference>
<reference evidence="8" key="1">
    <citation type="journal article" date="2019" name="Int. J. Syst. Evol. Microbiol.">
        <title>The Global Catalogue of Microorganisms (GCM) 10K type strain sequencing project: providing services to taxonomists for standard genome sequencing and annotation.</title>
        <authorList>
            <consortium name="The Broad Institute Genomics Platform"/>
            <consortium name="The Broad Institute Genome Sequencing Center for Infectious Disease"/>
            <person name="Wu L."/>
            <person name="Ma J."/>
        </authorList>
    </citation>
    <scope>NUCLEOTIDE SEQUENCE [LARGE SCALE GENOMIC DNA]</scope>
    <source>
        <strain evidence="8">KCTC 42195</strain>
    </source>
</reference>
<dbReference type="PANTHER" id="PTHR14226">
    <property type="entry name" value="NEUROPATHY TARGET ESTERASE/SWISS CHEESE D.MELANOGASTER"/>
    <property type="match status" value="1"/>
</dbReference>
<dbReference type="SUPFAM" id="SSF52151">
    <property type="entry name" value="FabD/lysophospholipase-like"/>
    <property type="match status" value="1"/>
</dbReference>
<evidence type="ECO:0000256" key="2">
    <source>
        <dbReference type="ARBA" id="ARBA00022963"/>
    </source>
</evidence>
<dbReference type="CDD" id="cd07205">
    <property type="entry name" value="Pat_PNPLA6_PNPLA7_NTE1_like"/>
    <property type="match status" value="1"/>
</dbReference>
<comment type="caution">
    <text evidence="4">Lacks conserved residue(s) required for the propagation of feature annotation.</text>
</comment>
<proteinExistence type="predicted"/>
<feature type="chain" id="PRO_5047499699" evidence="5">
    <location>
        <begin position="24"/>
        <end position="292"/>
    </location>
</feature>
<keyword evidence="1 4" id="KW-0378">Hydrolase</keyword>
<protein>
    <submittedName>
        <fullName evidence="7">Patatin-like phospholipase family protein</fullName>
    </submittedName>
</protein>
<keyword evidence="2 4" id="KW-0442">Lipid degradation</keyword>
<evidence type="ECO:0000313" key="7">
    <source>
        <dbReference type="EMBL" id="MFC3626620.1"/>
    </source>
</evidence>
<name>A0ABV7TV21_9NEIS</name>
<accession>A0ABV7TV21</accession>
<keyword evidence="8" id="KW-1185">Reference proteome</keyword>
<evidence type="ECO:0000256" key="3">
    <source>
        <dbReference type="ARBA" id="ARBA00023098"/>
    </source>
</evidence>
<evidence type="ECO:0000256" key="4">
    <source>
        <dbReference type="PROSITE-ProRule" id="PRU01161"/>
    </source>
</evidence>
<feature type="signal peptide" evidence="5">
    <location>
        <begin position="1"/>
        <end position="23"/>
    </location>
</feature>
<feature type="short sequence motif" description="GXSXG" evidence="4">
    <location>
        <begin position="69"/>
        <end position="73"/>
    </location>
</feature>
<feature type="active site" description="Proton acceptor" evidence="4">
    <location>
        <position position="183"/>
    </location>
</feature>
<evidence type="ECO:0000256" key="5">
    <source>
        <dbReference type="SAM" id="SignalP"/>
    </source>
</evidence>
<gene>
    <name evidence="7" type="ORF">ACFOKJ_10860</name>
</gene>
<dbReference type="RefSeq" id="WP_390279443.1">
    <property type="nucleotide sequence ID" value="NZ_JBHRYH010000021.1"/>
</dbReference>
<dbReference type="InterPro" id="IPR002641">
    <property type="entry name" value="PNPLA_dom"/>
</dbReference>
<feature type="domain" description="PNPLA" evidence="6">
    <location>
        <begin position="38"/>
        <end position="196"/>
    </location>
</feature>
<dbReference type="InterPro" id="IPR016035">
    <property type="entry name" value="Acyl_Trfase/lysoPLipase"/>
</dbReference>
<evidence type="ECO:0000259" key="6">
    <source>
        <dbReference type="PROSITE" id="PS51635"/>
    </source>
</evidence>
<sequence length="292" mass="30361">MTLNRRLFSLALLAGLTACATQAPPPVAKVPAKPRIAFALGGGAAKGFAHVGVIRALEQGGIKADIVTGTSAGSVVGAIYASGIDGDALRYRAMRIDESDLRDFTLSTSGFLKGEKLAALVNQQVDGKKIEQMSRKFGAVATNLDTGVRAVFRNGDTGTAVRASAAIPNVFQPVTIAGKRYVDGGLVSPVPVSAAREMGADIVIAVDISAKPVGKAADGFFGLLDRSLNIMNLAALAQELKQADVVIRPNVLNIGSADFDLRGNAMLEGEKAARAALPQIKAAIARWQQQRG</sequence>
<dbReference type="PROSITE" id="PS51257">
    <property type="entry name" value="PROKAR_LIPOPROTEIN"/>
    <property type="match status" value="1"/>
</dbReference>
<evidence type="ECO:0000313" key="8">
    <source>
        <dbReference type="Proteomes" id="UP001595636"/>
    </source>
</evidence>
<feature type="short sequence motif" description="DGA/G" evidence="4">
    <location>
        <begin position="183"/>
        <end position="185"/>
    </location>
</feature>
<dbReference type="Gene3D" id="3.40.1090.10">
    <property type="entry name" value="Cytosolic phospholipase A2 catalytic domain"/>
    <property type="match status" value="1"/>
</dbReference>
<comment type="caution">
    <text evidence="7">The sequence shown here is derived from an EMBL/GenBank/DDBJ whole genome shotgun (WGS) entry which is preliminary data.</text>
</comment>
<dbReference type="PROSITE" id="PS51635">
    <property type="entry name" value="PNPLA"/>
    <property type="match status" value="1"/>
</dbReference>
<keyword evidence="3 4" id="KW-0443">Lipid metabolism</keyword>
<dbReference type="EMBL" id="JBHRYH010000021">
    <property type="protein sequence ID" value="MFC3626620.1"/>
    <property type="molecule type" value="Genomic_DNA"/>
</dbReference>
<dbReference type="PANTHER" id="PTHR14226:SF76">
    <property type="entry name" value="NTE FAMILY PROTEIN RSSA"/>
    <property type="match status" value="1"/>
</dbReference>
<feature type="active site" description="Nucleophile" evidence="4">
    <location>
        <position position="71"/>
    </location>
</feature>
<organism evidence="7 8">
    <name type="scientific">Vogesella amnigena</name>
    <dbReference type="NCBI Taxonomy" id="1507449"/>
    <lineage>
        <taxon>Bacteria</taxon>
        <taxon>Pseudomonadati</taxon>
        <taxon>Pseudomonadota</taxon>
        <taxon>Betaproteobacteria</taxon>
        <taxon>Neisseriales</taxon>
        <taxon>Chromobacteriaceae</taxon>
        <taxon>Vogesella</taxon>
    </lineage>
</organism>
<dbReference type="Proteomes" id="UP001595636">
    <property type="component" value="Unassembled WGS sequence"/>
</dbReference>
<keyword evidence="5" id="KW-0732">Signal</keyword>
<evidence type="ECO:0000256" key="1">
    <source>
        <dbReference type="ARBA" id="ARBA00022801"/>
    </source>
</evidence>
<dbReference type="InterPro" id="IPR050301">
    <property type="entry name" value="NTE"/>
</dbReference>